<feature type="region of interest" description="Disordered" evidence="1">
    <location>
        <begin position="26"/>
        <end position="51"/>
    </location>
</feature>
<comment type="caution">
    <text evidence="3">The sequence shown here is derived from an EMBL/GenBank/DDBJ whole genome shotgun (WGS) entry which is preliminary data.</text>
</comment>
<dbReference type="AlphaFoldDB" id="A0A9W9ZZR6"/>
<name>A0A9W9ZZR6_9CNID</name>
<evidence type="ECO:0000256" key="2">
    <source>
        <dbReference type="SAM" id="SignalP"/>
    </source>
</evidence>
<dbReference type="Proteomes" id="UP001163046">
    <property type="component" value="Unassembled WGS sequence"/>
</dbReference>
<evidence type="ECO:0000313" key="3">
    <source>
        <dbReference type="EMBL" id="KAJ7390143.1"/>
    </source>
</evidence>
<proteinExistence type="predicted"/>
<evidence type="ECO:0000256" key="1">
    <source>
        <dbReference type="SAM" id="MobiDB-lite"/>
    </source>
</evidence>
<dbReference type="EMBL" id="MU825420">
    <property type="protein sequence ID" value="KAJ7390143.1"/>
    <property type="molecule type" value="Genomic_DNA"/>
</dbReference>
<keyword evidence="2" id="KW-0732">Signal</keyword>
<accession>A0A9W9ZZR6</accession>
<reference evidence="3" key="1">
    <citation type="submission" date="2023-01" db="EMBL/GenBank/DDBJ databases">
        <title>Genome assembly of the deep-sea coral Lophelia pertusa.</title>
        <authorList>
            <person name="Herrera S."/>
            <person name="Cordes E."/>
        </authorList>
    </citation>
    <scope>NUCLEOTIDE SEQUENCE</scope>
    <source>
        <strain evidence="3">USNM1676648</strain>
        <tissue evidence="3">Polyp</tissue>
    </source>
</reference>
<organism evidence="3 4">
    <name type="scientific">Desmophyllum pertusum</name>
    <dbReference type="NCBI Taxonomy" id="174260"/>
    <lineage>
        <taxon>Eukaryota</taxon>
        <taxon>Metazoa</taxon>
        <taxon>Cnidaria</taxon>
        <taxon>Anthozoa</taxon>
        <taxon>Hexacorallia</taxon>
        <taxon>Scleractinia</taxon>
        <taxon>Caryophylliina</taxon>
        <taxon>Caryophylliidae</taxon>
        <taxon>Desmophyllum</taxon>
    </lineage>
</organism>
<dbReference type="OrthoDB" id="10385061at2759"/>
<feature type="signal peptide" evidence="2">
    <location>
        <begin position="1"/>
        <end position="21"/>
    </location>
</feature>
<evidence type="ECO:0000313" key="4">
    <source>
        <dbReference type="Proteomes" id="UP001163046"/>
    </source>
</evidence>
<protein>
    <submittedName>
        <fullName evidence="3">Uncharacterized protein</fullName>
    </submittedName>
</protein>
<feature type="compositionally biased region" description="Polar residues" evidence="1">
    <location>
        <begin position="68"/>
        <end position="79"/>
    </location>
</feature>
<feature type="chain" id="PRO_5040999023" evidence="2">
    <location>
        <begin position="22"/>
        <end position="122"/>
    </location>
</feature>
<sequence length="122" mass="13446">MKMTKSLFLLVCGMFAVLILCEDEPQKGGAEQRPDSHHSPGGKASLYGGDIMLTKQQQENMKKYGNPNGPQSRAASSVPSERWPNAVIPYTFDCSVGELKIQFNSITPITFSRLSEERNSPP</sequence>
<keyword evidence="4" id="KW-1185">Reference proteome</keyword>
<feature type="compositionally biased region" description="Basic and acidic residues" evidence="1">
    <location>
        <begin position="26"/>
        <end position="38"/>
    </location>
</feature>
<gene>
    <name evidence="3" type="ORF">OS493_027182</name>
</gene>
<feature type="region of interest" description="Disordered" evidence="1">
    <location>
        <begin position="61"/>
        <end position="80"/>
    </location>
</feature>